<feature type="transmembrane region" description="Helical" evidence="9">
    <location>
        <begin position="12"/>
        <end position="29"/>
    </location>
</feature>
<reference evidence="11 12" key="1">
    <citation type="journal article" date="2015" name="Genome Announc.">
        <title>Expanding the biotechnology potential of lactobacilli through comparative genomics of 213 strains and associated genera.</title>
        <authorList>
            <person name="Sun Z."/>
            <person name="Harris H.M."/>
            <person name="McCann A."/>
            <person name="Guo C."/>
            <person name="Argimon S."/>
            <person name="Zhang W."/>
            <person name="Yang X."/>
            <person name="Jeffery I.B."/>
            <person name="Cooney J.C."/>
            <person name="Kagawa T.F."/>
            <person name="Liu W."/>
            <person name="Song Y."/>
            <person name="Salvetti E."/>
            <person name="Wrobel A."/>
            <person name="Rasinkangas P."/>
            <person name="Parkhill J."/>
            <person name="Rea M.C."/>
            <person name="O'Sullivan O."/>
            <person name="Ritari J."/>
            <person name="Douillard F.P."/>
            <person name="Paul Ross R."/>
            <person name="Yang R."/>
            <person name="Briner A.E."/>
            <person name="Felis G.E."/>
            <person name="de Vos W.M."/>
            <person name="Barrangou R."/>
            <person name="Klaenhammer T.R."/>
            <person name="Caufield P.W."/>
            <person name="Cui Y."/>
            <person name="Zhang H."/>
            <person name="O'Toole P.W."/>
        </authorList>
    </citation>
    <scope>NUCLEOTIDE SEQUENCE [LARGE SCALE GENOMIC DNA]</scope>
    <source>
        <strain evidence="11 12">DSM 14421</strain>
    </source>
</reference>
<dbReference type="Proteomes" id="UP000052013">
    <property type="component" value="Unassembled WGS sequence"/>
</dbReference>
<dbReference type="STRING" id="1423739.FC85_GL001672"/>
<feature type="domain" description="Membrane transport protein MMPL" evidence="10">
    <location>
        <begin position="53"/>
        <end position="356"/>
    </location>
</feature>
<accession>A0A0R1S8V7</accession>
<dbReference type="RefSeq" id="WP_057865978.1">
    <property type="nucleotide sequence ID" value="NZ_AZEY01000104.1"/>
</dbReference>
<dbReference type="InterPro" id="IPR004869">
    <property type="entry name" value="MMPL_dom"/>
</dbReference>
<comment type="subcellular location">
    <subcellularLocation>
        <location evidence="1">Cell membrane</location>
        <topology evidence="1">Multi-pass membrane protein</topology>
    </subcellularLocation>
</comment>
<evidence type="ECO:0000256" key="5">
    <source>
        <dbReference type="ARBA" id="ARBA00022989"/>
    </source>
</evidence>
<feature type="transmembrane region" description="Helical" evidence="9">
    <location>
        <begin position="897"/>
        <end position="918"/>
    </location>
</feature>
<dbReference type="Gene3D" id="1.20.1640.10">
    <property type="entry name" value="Multidrug efflux transporter AcrB transmembrane domain"/>
    <property type="match status" value="2"/>
</dbReference>
<keyword evidence="5 9" id="KW-1133">Transmembrane helix</keyword>
<sequence>MQKFKEKHILALIIWIGLLLIAIFTLPNISQLVRDKGAISLPSSVQSEVANTIQKKEEGGKSVRTLIAVYNNKDGKITAEQSQQIQATVQAIRNDSSLHTVSVTSPGDNAAAKKQLVSDDQTTQMVMITVPKKYKVRSQSNQLLAKMKTAGLRTYVTGNDILNEDFSKITEEGLKKTEIIAAIFIFIVLIIVFRSILIPIISLITVGLSFLISLNLVMNLAAKYNFPISNFTQVFMVVVLFGIGTDYNILLYDRFKEEIKKGQEAAAAAKIAQHHAGRTILYSGSSVLIGFTALALAKFEFYRSGVAVAVGVAVLLAVLLTLNMFFMSTLGKRLFWPSKNLDAHDRSFLWHHLSRLTLSHSFIMVGILVIAAIPLLFVGTQKLNFNDAVELPNTVNSKAGYNMIQAHYPAGMSGPSTVYIQSKKPLNNQKDLAEIDQLTGYLKSEPGVKSVASVTRPGGTKIKSLYLKSQLSKLVAGLNQANYGLKKVQKGLDSANKRLASQNTSQSVSQVQKLASGANSLQSGAQQLSRGVQSYTAGVNNLSSGSSQLSQSTGTLSQSVGQLSAGSQQLNRGVQQLRSRTTRIQSLRNRVNGLAAGSSQLSSGLGQLNSQVSPFSSGVSRLNQGAGQLRQNSSSLNSGAQRVASGSAQVNAGMQQLTTKMKQLEAQSKQLQSGLTSANAALSKIDDGTNTVNQYLKEMQKSYLGDTFYMPAETVKSPTFTPSLDSYMSKDRKITNISVVLNSDPSTTKSANRIRTITRDVNARLKDSDLKDAKVAIGGQSSQTADLQKTANGDFLRTVAIMLIGIGLALMIVTRSLVQALTIIGTLIVTYFGSLQITKWLSSYLLFQNMLTWNTPFFSFIMLIALGVDYSIFLMMRYRDDASAIPDVRRRILNSSTIIGTVVISAAIILGGTFAALIPSNVLTLIQVAMTVMVGLVILVITLPIIMSAMVKWTYPYVNDKMYQKSMAEKDKKLSDKVSFRRRRQENKDNDD</sequence>
<feature type="transmembrane region" description="Helical" evidence="9">
    <location>
        <begin position="280"/>
        <end position="299"/>
    </location>
</feature>
<name>A0A0R1S8V7_9LACO</name>
<gene>
    <name evidence="11" type="ORF">FC85_GL001672</name>
</gene>
<dbReference type="GO" id="GO:0051301">
    <property type="term" value="P:cell division"/>
    <property type="evidence" value="ECO:0007669"/>
    <property type="project" value="UniProtKB-KW"/>
</dbReference>
<dbReference type="GO" id="GO:0005886">
    <property type="term" value="C:plasma membrane"/>
    <property type="evidence" value="ECO:0007669"/>
    <property type="project" value="UniProtKB-SubCell"/>
</dbReference>
<evidence type="ECO:0000313" key="11">
    <source>
        <dbReference type="EMBL" id="KRL63242.1"/>
    </source>
</evidence>
<dbReference type="EMBL" id="AZEY01000104">
    <property type="protein sequence ID" value="KRL63242.1"/>
    <property type="molecule type" value="Genomic_DNA"/>
</dbReference>
<evidence type="ECO:0000256" key="6">
    <source>
        <dbReference type="ARBA" id="ARBA00023136"/>
    </source>
</evidence>
<evidence type="ECO:0000256" key="9">
    <source>
        <dbReference type="SAM" id="Phobius"/>
    </source>
</evidence>
<feature type="transmembrane region" description="Helical" evidence="9">
    <location>
        <begin position="857"/>
        <end position="876"/>
    </location>
</feature>
<proteinExistence type="inferred from homology"/>
<evidence type="ECO:0000256" key="7">
    <source>
        <dbReference type="SAM" id="Coils"/>
    </source>
</evidence>
<keyword evidence="7" id="KW-0175">Coiled coil</keyword>
<dbReference type="Pfam" id="PF03176">
    <property type="entry name" value="MMPL"/>
    <property type="match status" value="2"/>
</dbReference>
<feature type="transmembrane region" description="Helical" evidence="9">
    <location>
        <begin position="356"/>
        <end position="377"/>
    </location>
</feature>
<feature type="coiled-coil region" evidence="7">
    <location>
        <begin position="647"/>
        <end position="681"/>
    </location>
</feature>
<dbReference type="PATRIC" id="fig|1423739.3.peg.1754"/>
<feature type="transmembrane region" description="Helical" evidence="9">
    <location>
        <begin position="795"/>
        <end position="813"/>
    </location>
</feature>
<feature type="transmembrane region" description="Helical" evidence="9">
    <location>
        <begin position="820"/>
        <end position="837"/>
    </location>
</feature>
<keyword evidence="11" id="KW-0131">Cell cycle</keyword>
<feature type="compositionally biased region" description="Basic and acidic residues" evidence="8">
    <location>
        <begin position="970"/>
        <end position="979"/>
    </location>
</feature>
<feature type="transmembrane region" description="Helical" evidence="9">
    <location>
        <begin position="924"/>
        <end position="946"/>
    </location>
</feature>
<dbReference type="Gene3D" id="1.10.287.950">
    <property type="entry name" value="Methyl-accepting chemotaxis protein"/>
    <property type="match status" value="2"/>
</dbReference>
<comment type="similarity">
    <text evidence="2">Belongs to the resistance-nodulation-cell division (RND) (TC 2.A.6) family. MmpL subfamily.</text>
</comment>
<dbReference type="SUPFAM" id="SSF82866">
    <property type="entry name" value="Multidrug efflux transporter AcrB transmembrane domain"/>
    <property type="match status" value="2"/>
</dbReference>
<dbReference type="PANTHER" id="PTHR33406">
    <property type="entry name" value="MEMBRANE PROTEIN MJ1562-RELATED"/>
    <property type="match status" value="1"/>
</dbReference>
<dbReference type="InterPro" id="IPR050545">
    <property type="entry name" value="Mycobact_MmpL"/>
</dbReference>
<feature type="transmembrane region" description="Helical" evidence="9">
    <location>
        <begin position="305"/>
        <end position="326"/>
    </location>
</feature>
<feature type="domain" description="Membrane transport protein MMPL" evidence="10">
    <location>
        <begin position="655"/>
        <end position="952"/>
    </location>
</feature>
<evidence type="ECO:0000256" key="1">
    <source>
        <dbReference type="ARBA" id="ARBA00004651"/>
    </source>
</evidence>
<keyword evidence="3" id="KW-1003">Cell membrane</keyword>
<comment type="caution">
    <text evidence="11">The sequence shown here is derived from an EMBL/GenBank/DDBJ whole genome shotgun (WGS) entry which is preliminary data.</text>
</comment>
<evidence type="ECO:0000256" key="8">
    <source>
        <dbReference type="SAM" id="MobiDB-lite"/>
    </source>
</evidence>
<dbReference type="AlphaFoldDB" id="A0A0R1S8V7"/>
<keyword evidence="4 9" id="KW-0812">Transmembrane</keyword>
<evidence type="ECO:0000256" key="2">
    <source>
        <dbReference type="ARBA" id="ARBA00010157"/>
    </source>
</evidence>
<keyword evidence="11" id="KW-0132">Cell division</keyword>
<dbReference type="PANTHER" id="PTHR33406:SF6">
    <property type="entry name" value="MEMBRANE PROTEIN YDGH-RELATED"/>
    <property type="match status" value="1"/>
</dbReference>
<feature type="transmembrane region" description="Helical" evidence="9">
    <location>
        <begin position="232"/>
        <end position="252"/>
    </location>
</feature>
<feature type="region of interest" description="Disordered" evidence="8">
    <location>
        <begin position="970"/>
        <end position="992"/>
    </location>
</feature>
<protein>
    <submittedName>
        <fullName evidence="11">RND superfamily resistance-nodulation-cell division proton (H+) antiporter</fullName>
    </submittedName>
</protein>
<keyword evidence="6 9" id="KW-0472">Membrane</keyword>
<evidence type="ECO:0000259" key="10">
    <source>
        <dbReference type="Pfam" id="PF03176"/>
    </source>
</evidence>
<evidence type="ECO:0000256" key="4">
    <source>
        <dbReference type="ARBA" id="ARBA00022692"/>
    </source>
</evidence>
<evidence type="ECO:0000313" key="12">
    <source>
        <dbReference type="Proteomes" id="UP000052013"/>
    </source>
</evidence>
<organism evidence="11 12">
    <name type="scientific">Lentilactobacillus diolivorans DSM 14421</name>
    <dbReference type="NCBI Taxonomy" id="1423739"/>
    <lineage>
        <taxon>Bacteria</taxon>
        <taxon>Bacillati</taxon>
        <taxon>Bacillota</taxon>
        <taxon>Bacilli</taxon>
        <taxon>Lactobacillales</taxon>
        <taxon>Lactobacillaceae</taxon>
        <taxon>Lentilactobacillus</taxon>
    </lineage>
</organism>
<feature type="transmembrane region" description="Helical" evidence="9">
    <location>
        <begin position="179"/>
        <end position="212"/>
    </location>
</feature>
<evidence type="ECO:0000256" key="3">
    <source>
        <dbReference type="ARBA" id="ARBA00022475"/>
    </source>
</evidence>